<sequence>MPSKKASRKSMPAQVKHEVSSSAPSRRSRRISLAGPDTKALSDSSDTTLVPSSNTSESAGPPLNIHFYTPKPPKSPSTASRSAPHSKPQSPSRTPPQSSTHTPDVTSKRRSTFKPRPSRLSSVFPPSAETPKSVASSRRTRRTAAFETPRSTFSEHDLSESFGSTGWTYSQYMGGAGIEGASDPRLSPTASSIGTRSSTRLRKPTAKALEAMQTQPKTHTRSQKKDVPPSINKASAPDPSSNSLAPTAATAATAATAPTFPPSIASSASATTVSPGRTGSFSKITFKNGLKRGNRAAVTPKTQSDLENQSESDRKKGQKVIKPSPQVAARKGKKDKDTFKGSVQRIQITIARAGQKLFEAAAAALEPDFTGPTNAEQFIKDLRAARCKKFGLGKEEDASGHAPEAVVPRSSVDEPSPAQPKDKLILKLKLSTAPFVDEDNWAHTGRVNDQGEELILMPAGCSLDRAPHTYGDRSLPHPPIRARPEIQVMTDFELGYPPLIGERNSPFAVTVTPQQNEKSEGHGKAPARGTKALAGQKEAQKGGRKRRLVENGDGAADGPPKSPATPDSQKGQRASKRRAVESLASASKSASKKQTPRETPALRSSKAKPSAKIQPSSPGEVQTPSSKVQRLRITVKPQSVEGTRRSSRGRGQGQADA</sequence>
<evidence type="ECO:0000256" key="1">
    <source>
        <dbReference type="SAM" id="MobiDB-lite"/>
    </source>
</evidence>
<dbReference type="AlphaFoldDB" id="A0A8J8WJN8"/>
<organism evidence="2 3">
    <name type="scientific">Penicillium ucsense</name>
    <dbReference type="NCBI Taxonomy" id="2839758"/>
    <lineage>
        <taxon>Eukaryota</taxon>
        <taxon>Fungi</taxon>
        <taxon>Dikarya</taxon>
        <taxon>Ascomycota</taxon>
        <taxon>Pezizomycotina</taxon>
        <taxon>Eurotiomycetes</taxon>
        <taxon>Eurotiomycetidae</taxon>
        <taxon>Eurotiales</taxon>
        <taxon>Aspergillaceae</taxon>
        <taxon>Penicillium</taxon>
    </lineage>
</organism>
<dbReference type="OrthoDB" id="4505596at2759"/>
<feature type="region of interest" description="Disordered" evidence="1">
    <location>
        <begin position="1"/>
        <end position="160"/>
    </location>
</feature>
<feature type="compositionally biased region" description="Polar residues" evidence="1">
    <location>
        <begin position="300"/>
        <end position="309"/>
    </location>
</feature>
<feature type="compositionally biased region" description="Polar residues" evidence="1">
    <location>
        <begin position="613"/>
        <end position="628"/>
    </location>
</feature>
<protein>
    <submittedName>
        <fullName evidence="2">Uncharacterized protein</fullName>
    </submittedName>
</protein>
<feature type="compositionally biased region" description="Basic residues" evidence="1">
    <location>
        <begin position="108"/>
        <end position="117"/>
    </location>
</feature>
<proteinExistence type="predicted"/>
<evidence type="ECO:0000313" key="2">
    <source>
        <dbReference type="EMBL" id="KAF7715780.1"/>
    </source>
</evidence>
<gene>
    <name evidence="2" type="ORF">PECM_006550</name>
</gene>
<feature type="compositionally biased region" description="Low complexity" evidence="1">
    <location>
        <begin position="239"/>
        <end position="275"/>
    </location>
</feature>
<feature type="compositionally biased region" description="Polar residues" evidence="1">
    <location>
        <begin position="41"/>
        <end position="58"/>
    </location>
</feature>
<feature type="region of interest" description="Disordered" evidence="1">
    <location>
        <begin position="392"/>
        <end position="420"/>
    </location>
</feature>
<comment type="caution">
    <text evidence="2">The sequence shown here is derived from an EMBL/GenBank/DDBJ whole genome shotgun (WGS) entry which is preliminary data.</text>
</comment>
<reference evidence="2" key="1">
    <citation type="journal article" date="2020" name="Front. Microbiol.">
        <title>Gene regulatory networks of Penicillium echinulatum 2HH and Penicillium oxalicum 114-2 inferred by a computational biology approach.</title>
        <authorList>
            <person name="Lenz A.R."/>
            <person name="Galan-Vasquez E."/>
            <person name="Balbinot E."/>
            <person name="De Abreu F.P."/>
            <person name="De Oliveira N.S."/>
            <person name="Da Rosa L.O."/>
            <person name="De Avila E Silva S."/>
            <person name="Camassola M."/>
            <person name="Dillon A.J.P."/>
            <person name="Perez-Rueda E."/>
        </authorList>
    </citation>
    <scope>NUCLEOTIDE SEQUENCE</scope>
    <source>
        <strain evidence="2">S1M29</strain>
    </source>
</reference>
<feature type="compositionally biased region" description="Polar residues" evidence="1">
    <location>
        <begin position="188"/>
        <end position="198"/>
    </location>
</feature>
<name>A0A8J8WJN8_9EURO</name>
<dbReference type="Proteomes" id="UP000631181">
    <property type="component" value="Unassembled WGS sequence"/>
</dbReference>
<keyword evidence="3" id="KW-1185">Reference proteome</keyword>
<feature type="compositionally biased region" description="Low complexity" evidence="1">
    <location>
        <begin position="584"/>
        <end position="593"/>
    </location>
</feature>
<feature type="region of interest" description="Disordered" evidence="1">
    <location>
        <begin position="173"/>
        <end position="342"/>
    </location>
</feature>
<dbReference type="EMBL" id="WIWV01000052">
    <property type="protein sequence ID" value="KAF7715780.1"/>
    <property type="molecule type" value="Genomic_DNA"/>
</dbReference>
<feature type="region of interest" description="Disordered" evidence="1">
    <location>
        <begin position="511"/>
        <end position="657"/>
    </location>
</feature>
<feature type="compositionally biased region" description="Low complexity" evidence="1">
    <location>
        <begin position="76"/>
        <end position="103"/>
    </location>
</feature>
<accession>A0A8J8WJN8</accession>
<evidence type="ECO:0000313" key="3">
    <source>
        <dbReference type="Proteomes" id="UP000631181"/>
    </source>
</evidence>